<dbReference type="Proteomes" id="UP000571084">
    <property type="component" value="Unassembled WGS sequence"/>
</dbReference>
<gene>
    <name evidence="1" type="ORF">HNR39_003735</name>
</gene>
<name>A0A840RWA5_9BURK</name>
<protein>
    <submittedName>
        <fullName evidence="1">Uncharacterized protein</fullName>
    </submittedName>
</protein>
<proteinExistence type="predicted"/>
<comment type="caution">
    <text evidence="1">The sequence shown here is derived from an EMBL/GenBank/DDBJ whole genome shotgun (WGS) entry which is preliminary data.</text>
</comment>
<organism evidence="1 2">
    <name type="scientific">Glaciimonas immobilis</name>
    <dbReference type="NCBI Taxonomy" id="728004"/>
    <lineage>
        <taxon>Bacteria</taxon>
        <taxon>Pseudomonadati</taxon>
        <taxon>Pseudomonadota</taxon>
        <taxon>Betaproteobacteria</taxon>
        <taxon>Burkholderiales</taxon>
        <taxon>Oxalobacteraceae</taxon>
        <taxon>Glaciimonas</taxon>
    </lineage>
</organism>
<sequence>MAIFLFVAPLSPATIATELTDAETFSFAVIGHPFRTGSDELALRTAIAQTDDENLAFVVANGIKSELEPCSDRLYQRRKALLNGAKNGLIVSPAGSDWVGCKNDVGRSTSFERLNRIRELFFADEFSLGDTRIPLNRQSTSPKFRAYVENARWEIGNIMFATLNLPGHNNHYNAEGGRNSEFEDRLIANKEWLQRIFVIAGQKKSDGIVLFCDGDPLAVQRRRVFDFNVKRDGFVEMRRAINALASTFPGKVLLIHGPPANTASAVTEVVWKKNVGDMEIASSWAKVTVDERTANYFFIDKQRN</sequence>
<evidence type="ECO:0000313" key="1">
    <source>
        <dbReference type="EMBL" id="MBB5201873.1"/>
    </source>
</evidence>
<keyword evidence="2" id="KW-1185">Reference proteome</keyword>
<dbReference type="AlphaFoldDB" id="A0A840RWA5"/>
<evidence type="ECO:0000313" key="2">
    <source>
        <dbReference type="Proteomes" id="UP000571084"/>
    </source>
</evidence>
<dbReference type="EMBL" id="JACHHQ010000009">
    <property type="protein sequence ID" value="MBB5201873.1"/>
    <property type="molecule type" value="Genomic_DNA"/>
</dbReference>
<reference evidence="1 2" key="1">
    <citation type="submission" date="2020-08" db="EMBL/GenBank/DDBJ databases">
        <title>Genomic Encyclopedia of Type Strains, Phase IV (KMG-IV): sequencing the most valuable type-strain genomes for metagenomic binning, comparative biology and taxonomic classification.</title>
        <authorList>
            <person name="Goeker M."/>
        </authorList>
    </citation>
    <scope>NUCLEOTIDE SEQUENCE [LARGE SCALE GENOMIC DNA]</scope>
    <source>
        <strain evidence="1 2">DSM 23240</strain>
    </source>
</reference>
<accession>A0A840RWA5</accession>